<organism evidence="2 3">
    <name type="scientific">Streptomyces monticola</name>
    <dbReference type="NCBI Taxonomy" id="2666263"/>
    <lineage>
        <taxon>Bacteria</taxon>
        <taxon>Bacillati</taxon>
        <taxon>Actinomycetota</taxon>
        <taxon>Actinomycetes</taxon>
        <taxon>Kitasatosporales</taxon>
        <taxon>Streptomycetaceae</taxon>
        <taxon>Streptomyces</taxon>
    </lineage>
</organism>
<dbReference type="SUPFAM" id="SSF54593">
    <property type="entry name" value="Glyoxalase/Bleomycin resistance protein/Dihydroxybiphenyl dioxygenase"/>
    <property type="match status" value="1"/>
</dbReference>
<dbReference type="InterPro" id="IPR029068">
    <property type="entry name" value="Glyas_Bleomycin-R_OHBP_Dase"/>
</dbReference>
<dbReference type="Pfam" id="PF00903">
    <property type="entry name" value="Glyoxalase"/>
    <property type="match status" value="1"/>
</dbReference>
<evidence type="ECO:0000313" key="3">
    <source>
        <dbReference type="Proteomes" id="UP001596523"/>
    </source>
</evidence>
<evidence type="ECO:0000313" key="2">
    <source>
        <dbReference type="EMBL" id="MFC7303451.1"/>
    </source>
</evidence>
<evidence type="ECO:0000259" key="1">
    <source>
        <dbReference type="PROSITE" id="PS51819"/>
    </source>
</evidence>
<comment type="caution">
    <text evidence="2">The sequence shown here is derived from an EMBL/GenBank/DDBJ whole genome shotgun (WGS) entry which is preliminary data.</text>
</comment>
<dbReference type="InterPro" id="IPR037523">
    <property type="entry name" value="VOC_core"/>
</dbReference>
<dbReference type="Proteomes" id="UP001596523">
    <property type="component" value="Unassembled WGS sequence"/>
</dbReference>
<dbReference type="RefSeq" id="WP_381826569.1">
    <property type="nucleotide sequence ID" value="NZ_JBHTCF010000001.1"/>
</dbReference>
<proteinExistence type="predicted"/>
<sequence>MSARAFPLLRTTRVAATAGFYERLGFTRGHQHPAHPDDGEPEFVALRRGGTELAVTRGVAAAPGGGDERAGRSSPLEMFVFVEDVDATVRRLRADGGVRVLDGPVDMPWGERVAHVADPDGNRVALASATPRRDT</sequence>
<protein>
    <submittedName>
        <fullName evidence="2">VOC family protein</fullName>
    </submittedName>
</protein>
<reference evidence="3" key="1">
    <citation type="journal article" date="2019" name="Int. J. Syst. Evol. Microbiol.">
        <title>The Global Catalogue of Microorganisms (GCM) 10K type strain sequencing project: providing services to taxonomists for standard genome sequencing and annotation.</title>
        <authorList>
            <consortium name="The Broad Institute Genomics Platform"/>
            <consortium name="The Broad Institute Genome Sequencing Center for Infectious Disease"/>
            <person name="Wu L."/>
            <person name="Ma J."/>
        </authorList>
    </citation>
    <scope>NUCLEOTIDE SEQUENCE [LARGE SCALE GENOMIC DNA]</scope>
    <source>
        <strain evidence="3">SYNS20</strain>
    </source>
</reference>
<dbReference type="Gene3D" id="3.10.180.10">
    <property type="entry name" value="2,3-Dihydroxybiphenyl 1,2-Dioxygenase, domain 1"/>
    <property type="match status" value="1"/>
</dbReference>
<accession>A0ABW2JDI6</accession>
<dbReference type="InterPro" id="IPR004360">
    <property type="entry name" value="Glyas_Fos-R_dOase_dom"/>
</dbReference>
<name>A0ABW2JDI6_9ACTN</name>
<gene>
    <name evidence="2" type="ORF">ACFQVC_04380</name>
</gene>
<feature type="domain" description="VOC" evidence="1">
    <location>
        <begin position="3"/>
        <end position="129"/>
    </location>
</feature>
<dbReference type="PROSITE" id="PS51819">
    <property type="entry name" value="VOC"/>
    <property type="match status" value="1"/>
</dbReference>
<dbReference type="EMBL" id="JBHTCF010000001">
    <property type="protein sequence ID" value="MFC7303451.1"/>
    <property type="molecule type" value="Genomic_DNA"/>
</dbReference>
<keyword evidence="3" id="KW-1185">Reference proteome</keyword>